<dbReference type="PANTHER" id="PTHR22550:SF5">
    <property type="entry name" value="LEUCINE ZIPPER PROTEIN 4"/>
    <property type="match status" value="1"/>
</dbReference>
<organism evidence="7 8">
    <name type="scientific">Runella rosea</name>
    <dbReference type="NCBI Taxonomy" id="2259595"/>
    <lineage>
        <taxon>Bacteria</taxon>
        <taxon>Pseudomonadati</taxon>
        <taxon>Bacteroidota</taxon>
        <taxon>Cytophagia</taxon>
        <taxon>Cytophagales</taxon>
        <taxon>Spirosomataceae</taxon>
        <taxon>Runella</taxon>
    </lineage>
</organism>
<evidence type="ECO:0000256" key="1">
    <source>
        <dbReference type="ARBA" id="ARBA00022475"/>
    </source>
</evidence>
<evidence type="ECO:0000313" key="7">
    <source>
        <dbReference type="EMBL" id="AXE17516.1"/>
    </source>
</evidence>
<dbReference type="RefSeq" id="WP_114066301.1">
    <property type="nucleotide sequence ID" value="NZ_CP030850.1"/>
</dbReference>
<dbReference type="InterPro" id="IPR002035">
    <property type="entry name" value="VWF_A"/>
</dbReference>
<dbReference type="PROSITE" id="PS50234">
    <property type="entry name" value="VWFA"/>
    <property type="match status" value="1"/>
</dbReference>
<dbReference type="EMBL" id="CP030850">
    <property type="protein sequence ID" value="AXE17516.1"/>
    <property type="molecule type" value="Genomic_DNA"/>
</dbReference>
<gene>
    <name evidence="7" type="ORF">DR864_07120</name>
</gene>
<keyword evidence="3 5" id="KW-1133">Transmembrane helix</keyword>
<keyword evidence="2 5" id="KW-0812">Transmembrane</keyword>
<dbReference type="InterPro" id="IPR036465">
    <property type="entry name" value="vWFA_dom_sf"/>
</dbReference>
<evidence type="ECO:0000256" key="5">
    <source>
        <dbReference type="SAM" id="Phobius"/>
    </source>
</evidence>
<reference evidence="7 8" key="1">
    <citation type="submission" date="2018-07" db="EMBL/GenBank/DDBJ databases">
        <title>Genome sequencing of Runella.</title>
        <authorList>
            <person name="Baek M.-G."/>
            <person name="Yi H."/>
        </authorList>
    </citation>
    <scope>NUCLEOTIDE SEQUENCE [LARGE SCALE GENOMIC DNA]</scope>
    <source>
        <strain evidence="7 8">HYN0085</strain>
    </source>
</reference>
<dbReference type="SUPFAM" id="SSF53300">
    <property type="entry name" value="vWA-like"/>
    <property type="match status" value="1"/>
</dbReference>
<feature type="transmembrane region" description="Helical" evidence="5">
    <location>
        <begin position="295"/>
        <end position="317"/>
    </location>
</feature>
<dbReference type="AlphaFoldDB" id="A0A344TFU5"/>
<evidence type="ECO:0000313" key="8">
    <source>
        <dbReference type="Proteomes" id="UP000251993"/>
    </source>
</evidence>
<accession>A0A344TFU5</accession>
<dbReference type="SMART" id="SM00327">
    <property type="entry name" value="VWA"/>
    <property type="match status" value="1"/>
</dbReference>
<name>A0A344TFU5_9BACT</name>
<dbReference type="InterPro" id="IPR050768">
    <property type="entry name" value="UPF0353/GerABKA_families"/>
</dbReference>
<evidence type="ECO:0000256" key="2">
    <source>
        <dbReference type="ARBA" id="ARBA00022692"/>
    </source>
</evidence>
<dbReference type="KEGG" id="run:DR864_07120"/>
<dbReference type="OrthoDB" id="6206554at2"/>
<feature type="transmembrane region" description="Helical" evidence="5">
    <location>
        <begin position="43"/>
        <end position="66"/>
    </location>
</feature>
<dbReference type="PANTHER" id="PTHR22550">
    <property type="entry name" value="SPORE GERMINATION PROTEIN"/>
    <property type="match status" value="1"/>
</dbReference>
<dbReference type="Gene3D" id="3.40.50.410">
    <property type="entry name" value="von Willebrand factor, type A domain"/>
    <property type="match status" value="1"/>
</dbReference>
<dbReference type="Pfam" id="PF13519">
    <property type="entry name" value="VWA_2"/>
    <property type="match status" value="1"/>
</dbReference>
<proteinExistence type="predicted"/>
<evidence type="ECO:0000256" key="4">
    <source>
        <dbReference type="ARBA" id="ARBA00023136"/>
    </source>
</evidence>
<dbReference type="Proteomes" id="UP000251993">
    <property type="component" value="Chromosome"/>
</dbReference>
<keyword evidence="1" id="KW-1003">Cell membrane</keyword>
<feature type="domain" description="VWFA" evidence="6">
    <location>
        <begin position="79"/>
        <end position="275"/>
    </location>
</feature>
<keyword evidence="8" id="KW-1185">Reference proteome</keyword>
<keyword evidence="4 5" id="KW-0472">Membrane</keyword>
<protein>
    <recommendedName>
        <fullName evidence="6">VWFA domain-containing protein</fullName>
    </recommendedName>
</protein>
<evidence type="ECO:0000259" key="6">
    <source>
        <dbReference type="PROSITE" id="PS50234"/>
    </source>
</evidence>
<evidence type="ECO:0000256" key="3">
    <source>
        <dbReference type="ARBA" id="ARBA00022989"/>
    </source>
</evidence>
<sequence length="319" mass="35441">MNFNYELTAVEYIFMGTFLVLYVLYIGRTFLVARALGATARAVVIKFFLRTTYFALLIVALLGPFFGEPERDIIAEGKDVMVLVDVSKSMDATDIQPSRLEKVKFELQRLSASLVENRFGLIIFSSEAFLQVPLTFDLNAFELFTQSLSTLQVSNTGTDICSALELCIQKLLQNPAANTSKIILLMTDGEDFGNCERKTLASVRQFGFNLFIVGIGTNAGGHIRQKGDWIKDENGQVVTTKLNAAYLRDLATTTGGKYFEINNRSNAIPEVVDAINSVESRLIDSRKVAVVSNKYRYFLLAALVLIAFDVLVTVTTFQV</sequence>
<feature type="transmembrane region" description="Helical" evidence="5">
    <location>
        <begin position="12"/>
        <end position="31"/>
    </location>
</feature>